<dbReference type="HAMAP" id="MF_01025">
    <property type="entry name" value="LeuA_type1"/>
    <property type="match status" value="1"/>
</dbReference>
<dbReference type="PROSITE" id="PS00816">
    <property type="entry name" value="AIPM_HOMOCIT_SYNTH_2"/>
    <property type="match status" value="1"/>
</dbReference>
<feature type="domain" description="Pyruvate carboxyltransferase" evidence="13">
    <location>
        <begin position="5"/>
        <end position="267"/>
    </location>
</feature>
<dbReference type="InterPro" id="IPR000891">
    <property type="entry name" value="PYR_CT"/>
</dbReference>
<comment type="caution">
    <text evidence="14">The sequence shown here is derived from an EMBL/GenBank/DDBJ whole genome shotgun (WGS) entry which is preliminary data.</text>
</comment>
<gene>
    <name evidence="12" type="primary">leuA</name>
    <name evidence="14" type="ORF">CLG96_13240</name>
</gene>
<comment type="similarity">
    <text evidence="2 12">Belongs to the alpha-IPM synthase/homocitrate synthase family. LeuA type 1 subfamily.</text>
</comment>
<dbReference type="PANTHER" id="PTHR10277">
    <property type="entry name" value="HOMOCITRATE SYNTHASE-RELATED"/>
    <property type="match status" value="1"/>
</dbReference>
<dbReference type="SUPFAM" id="SSF110921">
    <property type="entry name" value="2-isopropylmalate synthase LeuA, allosteric (dimerisation) domain"/>
    <property type="match status" value="1"/>
</dbReference>
<feature type="binding site" evidence="12">
    <location>
        <position position="202"/>
    </location>
    <ligand>
        <name>Mn(2+)</name>
        <dbReference type="ChEBI" id="CHEBI:29035"/>
    </ligand>
</feature>
<evidence type="ECO:0000256" key="2">
    <source>
        <dbReference type="ARBA" id="ARBA00009396"/>
    </source>
</evidence>
<evidence type="ECO:0000256" key="6">
    <source>
        <dbReference type="ARBA" id="ARBA00022605"/>
    </source>
</evidence>
<organism evidence="14 15">
    <name type="scientific">Sphingomonas oleivorans</name>
    <dbReference type="NCBI Taxonomy" id="1735121"/>
    <lineage>
        <taxon>Bacteria</taxon>
        <taxon>Pseudomonadati</taxon>
        <taxon>Pseudomonadota</taxon>
        <taxon>Alphaproteobacteria</taxon>
        <taxon>Sphingomonadales</taxon>
        <taxon>Sphingomonadaceae</taxon>
        <taxon>Sphingomonas</taxon>
    </lineage>
</organism>
<evidence type="ECO:0000256" key="9">
    <source>
        <dbReference type="ARBA" id="ARBA00023211"/>
    </source>
</evidence>
<dbReference type="InterPro" id="IPR036230">
    <property type="entry name" value="LeuA_allosteric_dom_sf"/>
</dbReference>
<dbReference type="UniPathway" id="UPA00048">
    <property type="reaction ID" value="UER00070"/>
</dbReference>
<reference evidence="14 15" key="1">
    <citation type="submission" date="2017-09" db="EMBL/GenBank/DDBJ databases">
        <title>Sphingomonas panjinensis sp.nov., isolated from oil-contaminated soil.</title>
        <authorList>
            <person name="Wang L."/>
            <person name="Chen L."/>
        </authorList>
    </citation>
    <scope>NUCLEOTIDE SEQUENCE [LARGE SCALE GENOMIC DNA]</scope>
    <source>
        <strain evidence="14 15">FW-11</strain>
    </source>
</reference>
<dbReference type="InterPro" id="IPR002034">
    <property type="entry name" value="AIPM/Hcit_synth_CS"/>
</dbReference>
<keyword evidence="8 12" id="KW-0479">Metal-binding</keyword>
<evidence type="ECO:0000313" key="15">
    <source>
        <dbReference type="Proteomes" id="UP000244162"/>
    </source>
</evidence>
<evidence type="ECO:0000259" key="13">
    <source>
        <dbReference type="PROSITE" id="PS50991"/>
    </source>
</evidence>
<dbReference type="OrthoDB" id="9803573at2"/>
<evidence type="ECO:0000313" key="14">
    <source>
        <dbReference type="EMBL" id="PTQ10095.1"/>
    </source>
</evidence>
<feature type="binding site" evidence="12">
    <location>
        <position position="14"/>
    </location>
    <ligand>
        <name>Mn(2+)</name>
        <dbReference type="ChEBI" id="CHEBI:29035"/>
    </ligand>
</feature>
<dbReference type="FunFam" id="1.10.238.260:FF:000001">
    <property type="entry name" value="2-isopropylmalate synthase"/>
    <property type="match status" value="1"/>
</dbReference>
<dbReference type="FunFam" id="3.20.20.70:FF:000010">
    <property type="entry name" value="2-isopropylmalate synthase"/>
    <property type="match status" value="1"/>
</dbReference>
<dbReference type="GO" id="GO:0030145">
    <property type="term" value="F:manganese ion binding"/>
    <property type="evidence" value="ECO:0007669"/>
    <property type="project" value="UniProtKB-UniRule"/>
</dbReference>
<keyword evidence="12" id="KW-0963">Cytoplasm</keyword>
<name>A0A2T5FWF3_9SPHN</name>
<dbReference type="PROSITE" id="PS00815">
    <property type="entry name" value="AIPM_HOMOCIT_SYNTH_1"/>
    <property type="match status" value="1"/>
</dbReference>
<evidence type="ECO:0000256" key="1">
    <source>
        <dbReference type="ARBA" id="ARBA00004689"/>
    </source>
</evidence>
<feature type="region of interest" description="Regulatory domain" evidence="12">
    <location>
        <begin position="391"/>
        <end position="512"/>
    </location>
</feature>
<dbReference type="PANTHER" id="PTHR10277:SF9">
    <property type="entry name" value="2-ISOPROPYLMALATE SYNTHASE 1, CHLOROPLASTIC-RELATED"/>
    <property type="match status" value="1"/>
</dbReference>
<dbReference type="InterPro" id="IPR013785">
    <property type="entry name" value="Aldolase_TIM"/>
</dbReference>
<dbReference type="Proteomes" id="UP000244162">
    <property type="component" value="Unassembled WGS sequence"/>
</dbReference>
<evidence type="ECO:0000256" key="8">
    <source>
        <dbReference type="ARBA" id="ARBA00022723"/>
    </source>
</evidence>
<dbReference type="Pfam" id="PF00682">
    <property type="entry name" value="HMGL-like"/>
    <property type="match status" value="1"/>
</dbReference>
<evidence type="ECO:0000256" key="12">
    <source>
        <dbReference type="HAMAP-Rule" id="MF_01025"/>
    </source>
</evidence>
<proteinExistence type="inferred from homology"/>
<sequence>MTDTILIFDTTLRDGEQSPGCSMNLEEKLQVAAQLETLGVDIIEAGFAIASPGDFEAVSEVARQAKRATIASLARAAAPDIERAWEAVRHAVAPRIHTFIATSPLHMRVKLNKTPEEVLEAIERSVGLARNLCPDVEWSAEDATRSEPDFLARAIETAIRAGARTINLPDTVGYATPETYGAMFRDMISRVPNADQAIFSTHCHNDLGLAVANTLSAVMAGARQVESTINGIGERAGNAAVEEIAMALKVRHDVMPVRTNIVSTEITRASRLVSAVTGFQVQPNKAIVGANAFAHESGIHQDGMLKDASTYEIMTPESVGVNTSNLVMGKHSGRAAFRQKLEELGYALGDNAFQDAFARFKALADAKKQIFDDDIIALVDDEVLRGHDRIQVREVEIYCGSNGPQRAILTLEVDGEEKTVTARGNGPVDALFNAIRLIVPHDASVLERYEVHAITGGTDAQAEVSVLLSEDGRTARGRGAHHDTMVASARAYVNALNKLLVKRGRAPVAAAG</sequence>
<evidence type="ECO:0000256" key="7">
    <source>
        <dbReference type="ARBA" id="ARBA00022679"/>
    </source>
</evidence>
<keyword evidence="9 12" id="KW-0464">Manganese</keyword>
<dbReference type="NCBIfam" id="NF002087">
    <property type="entry name" value="PRK00915.1-4"/>
    <property type="match status" value="1"/>
</dbReference>
<dbReference type="Gene3D" id="3.20.20.70">
    <property type="entry name" value="Aldolase class I"/>
    <property type="match status" value="1"/>
</dbReference>
<dbReference type="PROSITE" id="PS50991">
    <property type="entry name" value="PYR_CT"/>
    <property type="match status" value="1"/>
</dbReference>
<keyword evidence="7 12" id="KW-0808">Transferase</keyword>
<dbReference type="CDD" id="cd07940">
    <property type="entry name" value="DRE_TIM_IPMS"/>
    <property type="match status" value="1"/>
</dbReference>
<dbReference type="SMART" id="SM00917">
    <property type="entry name" value="LeuA_dimer"/>
    <property type="match status" value="1"/>
</dbReference>
<comment type="function">
    <text evidence="12">Catalyzes the condensation of the acetyl group of acetyl-CoA with 3-methyl-2-oxobutanoate (2-ketoisovalerate) to form 3-carboxy-3-hydroxy-4-methylpentanoate (2-isopropylmalate).</text>
</comment>
<feature type="binding site" evidence="12">
    <location>
        <position position="238"/>
    </location>
    <ligand>
        <name>Mn(2+)</name>
        <dbReference type="ChEBI" id="CHEBI:29035"/>
    </ligand>
</feature>
<evidence type="ECO:0000256" key="11">
    <source>
        <dbReference type="ARBA" id="ARBA00029993"/>
    </source>
</evidence>
<comment type="catalytic activity">
    <reaction evidence="12">
        <text>3-methyl-2-oxobutanoate + acetyl-CoA + H2O = (2S)-2-isopropylmalate + CoA + H(+)</text>
        <dbReference type="Rhea" id="RHEA:21524"/>
        <dbReference type="ChEBI" id="CHEBI:1178"/>
        <dbReference type="ChEBI" id="CHEBI:11851"/>
        <dbReference type="ChEBI" id="CHEBI:15377"/>
        <dbReference type="ChEBI" id="CHEBI:15378"/>
        <dbReference type="ChEBI" id="CHEBI:57287"/>
        <dbReference type="ChEBI" id="CHEBI:57288"/>
        <dbReference type="EC" id="2.3.3.13"/>
    </reaction>
</comment>
<dbReference type="GO" id="GO:0009098">
    <property type="term" value="P:L-leucine biosynthetic process"/>
    <property type="evidence" value="ECO:0007669"/>
    <property type="project" value="UniProtKB-UniRule"/>
</dbReference>
<dbReference type="InterPro" id="IPR050073">
    <property type="entry name" value="2-IPM_HCS-like"/>
</dbReference>
<comment type="cofactor">
    <cofactor evidence="12">
        <name>Mn(2+)</name>
        <dbReference type="ChEBI" id="CHEBI:29035"/>
    </cofactor>
</comment>
<dbReference type="AlphaFoldDB" id="A0A2T5FWF3"/>
<dbReference type="FunFam" id="3.30.160.270:FF:000003">
    <property type="entry name" value="2-isopropylmalate synthase"/>
    <property type="match status" value="1"/>
</dbReference>
<dbReference type="InterPro" id="IPR013709">
    <property type="entry name" value="2-isopropylmalate_synth_dimer"/>
</dbReference>
<keyword evidence="6 12" id="KW-0028">Amino-acid biosynthesis</keyword>
<dbReference type="NCBIfam" id="NF002086">
    <property type="entry name" value="PRK00915.1-3"/>
    <property type="match status" value="1"/>
</dbReference>
<dbReference type="Gene3D" id="3.30.160.270">
    <property type="match status" value="1"/>
</dbReference>
<dbReference type="NCBIfam" id="TIGR00973">
    <property type="entry name" value="leuA_bact"/>
    <property type="match status" value="1"/>
</dbReference>
<dbReference type="Pfam" id="PF22617">
    <property type="entry name" value="HCS_D2"/>
    <property type="match status" value="1"/>
</dbReference>
<keyword evidence="10 12" id="KW-0100">Branched-chain amino acid biosynthesis</keyword>
<evidence type="ECO:0000256" key="5">
    <source>
        <dbReference type="ARBA" id="ARBA00022430"/>
    </source>
</evidence>
<dbReference type="RefSeq" id="WP_107968443.1">
    <property type="nucleotide sequence ID" value="NZ_NWBU01000010.1"/>
</dbReference>
<evidence type="ECO:0000256" key="10">
    <source>
        <dbReference type="ARBA" id="ARBA00023304"/>
    </source>
</evidence>
<dbReference type="InterPro" id="IPR005671">
    <property type="entry name" value="LeuA_bact_synth"/>
</dbReference>
<dbReference type="SUPFAM" id="SSF51569">
    <property type="entry name" value="Aldolase"/>
    <property type="match status" value="1"/>
</dbReference>
<dbReference type="InterPro" id="IPR054691">
    <property type="entry name" value="LeuA/HCS_post-cat"/>
</dbReference>
<dbReference type="GO" id="GO:0003985">
    <property type="term" value="F:acetyl-CoA C-acetyltransferase activity"/>
    <property type="evidence" value="ECO:0007669"/>
    <property type="project" value="UniProtKB-UniRule"/>
</dbReference>
<keyword evidence="15" id="KW-1185">Reference proteome</keyword>
<dbReference type="GO" id="GO:0005829">
    <property type="term" value="C:cytosol"/>
    <property type="evidence" value="ECO:0007669"/>
    <property type="project" value="TreeGrafter"/>
</dbReference>
<dbReference type="EC" id="2.3.3.13" evidence="3 12"/>
<dbReference type="Pfam" id="PF08502">
    <property type="entry name" value="LeuA_dimer"/>
    <property type="match status" value="1"/>
</dbReference>
<comment type="pathway">
    <text evidence="1 12">Amino-acid biosynthesis; L-leucine biosynthesis; L-leucine from 3-methyl-2-oxobutanoate: step 1/4.</text>
</comment>
<evidence type="ECO:0000256" key="3">
    <source>
        <dbReference type="ARBA" id="ARBA00012973"/>
    </source>
</evidence>
<comment type="subunit">
    <text evidence="12">Homodimer.</text>
</comment>
<keyword evidence="5 12" id="KW-0432">Leucine biosynthesis</keyword>
<protein>
    <recommendedName>
        <fullName evidence="4 12">2-isopropylmalate synthase</fullName>
        <ecNumber evidence="3 12">2.3.3.13</ecNumber>
    </recommendedName>
    <alternativeName>
        <fullName evidence="11 12">Alpha-IPM synthase</fullName>
    </alternativeName>
    <alternativeName>
        <fullName evidence="12">Alpha-isopropylmalate synthase</fullName>
    </alternativeName>
</protein>
<dbReference type="Gene3D" id="1.10.238.260">
    <property type="match status" value="1"/>
</dbReference>
<dbReference type="EMBL" id="NWBU01000010">
    <property type="protein sequence ID" value="PTQ10095.1"/>
    <property type="molecule type" value="Genomic_DNA"/>
</dbReference>
<feature type="binding site" evidence="12">
    <location>
        <position position="204"/>
    </location>
    <ligand>
        <name>Mn(2+)</name>
        <dbReference type="ChEBI" id="CHEBI:29035"/>
    </ligand>
</feature>
<evidence type="ECO:0000256" key="4">
    <source>
        <dbReference type="ARBA" id="ARBA00018198"/>
    </source>
</evidence>
<dbReference type="GO" id="GO:0003852">
    <property type="term" value="F:2-isopropylmalate synthase activity"/>
    <property type="evidence" value="ECO:0007669"/>
    <property type="project" value="UniProtKB-UniRule"/>
</dbReference>
<accession>A0A2T5FWF3</accession>